<organism evidence="8 9">
    <name type="scientific">Clostridium facile</name>
    <dbReference type="NCBI Taxonomy" id="2763035"/>
    <lineage>
        <taxon>Bacteria</taxon>
        <taxon>Bacillati</taxon>
        <taxon>Bacillota</taxon>
        <taxon>Clostridia</taxon>
        <taxon>Eubacteriales</taxon>
        <taxon>Clostridiaceae</taxon>
        <taxon>Clostridium</taxon>
    </lineage>
</organism>
<dbReference type="InterPro" id="IPR036116">
    <property type="entry name" value="FN3_sf"/>
</dbReference>
<dbReference type="InterPro" id="IPR035398">
    <property type="entry name" value="Bac_rhamnosid_C"/>
</dbReference>
<keyword evidence="6" id="KW-0732">Signal</keyword>
<dbReference type="Pfam" id="PF17390">
    <property type="entry name" value="Bac_rhamnosid_C"/>
    <property type="match status" value="1"/>
</dbReference>
<accession>A0ABR7IRA6</accession>
<feature type="chain" id="PRO_5047484574" description="alpha-L-rhamnosidase" evidence="6">
    <location>
        <begin position="29"/>
        <end position="1493"/>
    </location>
</feature>
<dbReference type="SUPFAM" id="SSF49899">
    <property type="entry name" value="Concanavalin A-like lectins/glucanases"/>
    <property type="match status" value="2"/>
</dbReference>
<dbReference type="SUPFAM" id="SSF48208">
    <property type="entry name" value="Six-hairpin glycosidases"/>
    <property type="match status" value="1"/>
</dbReference>
<feature type="domain" description="Fibronectin type-III" evidence="7">
    <location>
        <begin position="35"/>
        <end position="136"/>
    </location>
</feature>
<dbReference type="PANTHER" id="PTHR33307">
    <property type="entry name" value="ALPHA-RHAMNOSIDASE (EUROFUNG)"/>
    <property type="match status" value="1"/>
</dbReference>
<evidence type="ECO:0000259" key="7">
    <source>
        <dbReference type="PROSITE" id="PS50853"/>
    </source>
</evidence>
<dbReference type="PANTHER" id="PTHR33307:SF6">
    <property type="entry name" value="ALPHA-RHAMNOSIDASE (EUROFUNG)-RELATED"/>
    <property type="match status" value="1"/>
</dbReference>
<dbReference type="Gene3D" id="1.20.1270.90">
    <property type="entry name" value="AF1782-like"/>
    <property type="match status" value="2"/>
</dbReference>
<dbReference type="InterPro" id="IPR008928">
    <property type="entry name" value="6-hairpin_glycosidase_sf"/>
</dbReference>
<dbReference type="GO" id="GO:0016787">
    <property type="term" value="F:hydrolase activity"/>
    <property type="evidence" value="ECO:0007669"/>
    <property type="project" value="UniProtKB-KW"/>
</dbReference>
<evidence type="ECO:0000256" key="2">
    <source>
        <dbReference type="ARBA" id="ARBA00012652"/>
    </source>
</evidence>
<dbReference type="Pfam" id="PF17389">
    <property type="entry name" value="Bac_rhamnosid6H"/>
    <property type="match status" value="1"/>
</dbReference>
<dbReference type="Gene3D" id="2.60.420.10">
    <property type="entry name" value="Maltose phosphorylase, domain 3"/>
    <property type="match status" value="1"/>
</dbReference>
<reference evidence="8 9" key="1">
    <citation type="submission" date="2020-08" db="EMBL/GenBank/DDBJ databases">
        <title>Genome public.</title>
        <authorList>
            <person name="Liu C."/>
            <person name="Sun Q."/>
        </authorList>
    </citation>
    <scope>NUCLEOTIDE SEQUENCE [LARGE SCALE GENOMIC DNA]</scope>
    <source>
        <strain evidence="8 9">NSJ-27</strain>
    </source>
</reference>
<name>A0ABR7IRA6_9CLOT</name>
<feature type="region of interest" description="Disordered" evidence="4">
    <location>
        <begin position="1439"/>
        <end position="1462"/>
    </location>
</feature>
<dbReference type="InterPro" id="IPR008902">
    <property type="entry name" value="Rhamnosid_concanavalin"/>
</dbReference>
<dbReference type="InterPro" id="IPR013783">
    <property type="entry name" value="Ig-like_fold"/>
</dbReference>
<dbReference type="RefSeq" id="WP_186996538.1">
    <property type="nucleotide sequence ID" value="NZ_JACOQK010000001.1"/>
</dbReference>
<protein>
    <recommendedName>
        <fullName evidence="2">alpha-L-rhamnosidase</fullName>
        <ecNumber evidence="2">3.2.1.40</ecNumber>
    </recommendedName>
</protein>
<dbReference type="Gene3D" id="2.60.120.560">
    <property type="entry name" value="Exo-inulinase, domain 1"/>
    <property type="match status" value="1"/>
</dbReference>
<keyword evidence="3 8" id="KW-0378">Hydrolase</keyword>
<keyword evidence="9" id="KW-1185">Reference proteome</keyword>
<dbReference type="InterPro" id="IPR003961">
    <property type="entry name" value="FN3_dom"/>
</dbReference>
<feature type="signal peptide" evidence="6">
    <location>
        <begin position="1"/>
        <end position="28"/>
    </location>
</feature>
<evidence type="ECO:0000313" key="8">
    <source>
        <dbReference type="EMBL" id="MBC5787690.1"/>
    </source>
</evidence>
<feature type="compositionally biased region" description="Polar residues" evidence="4">
    <location>
        <begin position="1448"/>
        <end position="1461"/>
    </location>
</feature>
<dbReference type="Pfam" id="PF05592">
    <property type="entry name" value="Bac_rhamnosid"/>
    <property type="match status" value="1"/>
</dbReference>
<keyword evidence="5" id="KW-0472">Membrane</keyword>
<dbReference type="PROSITE" id="PS50853">
    <property type="entry name" value="FN3"/>
    <property type="match status" value="1"/>
</dbReference>
<keyword evidence="5" id="KW-1133">Transmembrane helix</keyword>
<dbReference type="EMBL" id="JACOQK010000001">
    <property type="protein sequence ID" value="MBC5787690.1"/>
    <property type="molecule type" value="Genomic_DNA"/>
</dbReference>
<dbReference type="Gene3D" id="2.60.120.260">
    <property type="entry name" value="Galactose-binding domain-like"/>
    <property type="match status" value="2"/>
</dbReference>
<evidence type="ECO:0000256" key="3">
    <source>
        <dbReference type="ARBA" id="ARBA00022801"/>
    </source>
</evidence>
<dbReference type="Pfam" id="PF08531">
    <property type="entry name" value="Bac_rhamnosid_N"/>
    <property type="match status" value="1"/>
</dbReference>
<keyword evidence="5" id="KW-0812">Transmembrane</keyword>
<dbReference type="InterPro" id="IPR035396">
    <property type="entry name" value="Bac_rhamnosid6H"/>
</dbReference>
<dbReference type="Gene3D" id="2.60.40.10">
    <property type="entry name" value="Immunoglobulins"/>
    <property type="match status" value="1"/>
</dbReference>
<feature type="transmembrane region" description="Helical" evidence="5">
    <location>
        <begin position="1469"/>
        <end position="1488"/>
    </location>
</feature>
<gene>
    <name evidence="8" type="ORF">H8Z77_06620</name>
</gene>
<dbReference type="InterPro" id="IPR016007">
    <property type="entry name" value="Alpha_rhamnosid"/>
</dbReference>
<dbReference type="InterPro" id="IPR013737">
    <property type="entry name" value="Bac_rhamnosid_N"/>
</dbReference>
<dbReference type="Proteomes" id="UP000649151">
    <property type="component" value="Unassembled WGS sequence"/>
</dbReference>
<evidence type="ECO:0000256" key="1">
    <source>
        <dbReference type="ARBA" id="ARBA00001445"/>
    </source>
</evidence>
<proteinExistence type="predicted"/>
<comment type="catalytic activity">
    <reaction evidence="1">
        <text>Hydrolysis of terminal non-reducing alpha-L-rhamnose residues in alpha-L-rhamnosides.</text>
        <dbReference type="EC" id="3.2.1.40"/>
    </reaction>
</comment>
<dbReference type="InterPro" id="IPR012341">
    <property type="entry name" value="6hp_glycosidase-like_sf"/>
</dbReference>
<evidence type="ECO:0000256" key="5">
    <source>
        <dbReference type="SAM" id="Phobius"/>
    </source>
</evidence>
<dbReference type="Gene3D" id="1.50.10.10">
    <property type="match status" value="1"/>
</dbReference>
<evidence type="ECO:0000256" key="6">
    <source>
        <dbReference type="SAM" id="SignalP"/>
    </source>
</evidence>
<evidence type="ECO:0000313" key="9">
    <source>
        <dbReference type="Proteomes" id="UP000649151"/>
    </source>
</evidence>
<dbReference type="SUPFAM" id="SSF49265">
    <property type="entry name" value="Fibronectin type III"/>
    <property type="match status" value="1"/>
</dbReference>
<evidence type="ECO:0000256" key="4">
    <source>
        <dbReference type="SAM" id="MobiDB-lite"/>
    </source>
</evidence>
<sequence>MKLKRLLSVVLSATMAVSVIGTVLPAFALEDDGLEVSAFQTSSRYDLGIDADNVRIGWEIDAENRGMVQSEYHVIVKDSKDTIVWDSGWVTSDQQTGIRPQGLKPETVYTYQVNIKDQSGTESSWSDPKTIETAPAKVDGQWIASDSLLRKTFELDQPLENIDRARSYIGSTSYMELRMNGNKVGDMVLAPKKPVADLECYYNTYDILPYLQDGKNTIGVMVSGVNSLGDRAAGMIKIYYKDGTTQTISTDTNWRASAKSEITRENLSTGEDVNANLRDSWDTNDYVEDETWSNALPAGPTIVDGQLRIPSNSGIYYSKQSFSGDYTIHATVTPRQNAYGLVFGHGNPNPGMWQFNVEGAGVLRAHHPGQWTTVDTIPCDDIKKDVPIDVAVTIQGTTVTTSVNGNTIHTTTVGEGETTGPIGMRAALNESFDLDKMWVEQNGEVIFEDNFDTVDYEKWNFPSSPDLVPSISGTKVIDEIKPISVHESTSVDKTRPYAEDGALVLPTNCGTFYSNQSFSGDYTVEVAAKTNSVFGFLFGSGNPNPCMWQIKPDNNGALYLHRPGDWTDIKGIFGTPGVDPINDWVHMKIEVKGNHVATYIGDILVDEVDLPEGSTTGPLGFRTTIDESSTVDYVRVTQNGQVVSEDNFDKIDSSKWAGFIEPTTNYVLDYGKNMQGYVKVDTTGPKGSTISVKYAELLNEDGSINGTSTFHHPYCSYTLSGGEDSFEPRFFYTGFRYVAVEGVQGEFDPNDFTACFVSDDVTQTGYFDSSNDRLDQVFDMYYQSQRSNMMSNYTDCPQREKNGWTGDASVIKESAAIMLDDYTTAEAFMKTMYLDITEEGQPFTVVPWISTDIATNAGFDITWTSAYFVFPYQTYMQTGDPYYLEMAYEPLTRVFDYYKSLDKDGDYIVTDNVYGDWLGYDNQEGKIDRGFLTAPYFYYCGCLLAEMADVIGEDHTELDAYLDNVYQALQNTYNKETYFSTETQTANAMALDFEIVPPENKEAVVQTLVNAVTNANTTIKTGVLGTKSIYSALGEANQHKTLLDMTITPEKCSFGYMIDNGATTLWEYWDKFGETFNSNLTPNDVGAYDSQNHAMMGGGPATWMFKGLGGITETEAGYEEITYRPGVESELEYVDSSIDTIRGLAESNWDIVDGDLIWDVTVPANSTATIKIPMKDAKTITESGNDIFQKDGNGITYVGQEENGDYVYTVGSGSYHFVASEQESIVETDKDILNKIIAYAENAADSDEFDNVITDVQESFQAALNAAKEVAGNDAATQEEVDAAWQTLLNEIHKLGFVKGDITSLEDLVVLAESYDMDDYVEAGQAEFLEALKAAQDLLMDKDNAMAEEIETAESNLLNAMLNLRYKADKSILEKVIAEANEVNSNAYTVESYAVLEAAVAEANAVMANEDATQEEVNAAVTSVQEAIKGLVAVEKPSIETSDDNKADSTQTGQESTTTKANAAKTGDVVPIAGAAAMAVVAGAVLLISRKKK</sequence>
<dbReference type="Pfam" id="PF25788">
    <property type="entry name" value="Ig_Rha78A_N"/>
    <property type="match status" value="1"/>
</dbReference>
<dbReference type="EC" id="3.2.1.40" evidence="2"/>
<dbReference type="InterPro" id="IPR013320">
    <property type="entry name" value="ConA-like_dom_sf"/>
</dbReference>
<comment type="caution">
    <text evidence="8">The sequence shown here is derived from an EMBL/GenBank/DDBJ whole genome shotgun (WGS) entry which is preliminary data.</text>
</comment>
<dbReference type="Pfam" id="PF07554">
    <property type="entry name" value="FIVAR"/>
    <property type="match status" value="3"/>
</dbReference>